<sequence length="262" mass="28646">MPTQPVSVVDAFALRPFSGNPAAVCLLATPLSDERMQLIAAEMNLAETAFLQPESEGFRLRWFTPAVEVELCGHATLASAHWLYEKGVVSENQKITFYTHSGTLYAHGSAGEVTLNFPVSPVHPVETPQGLEEALGLRIATTYRSPFDYLVELESEAAVRSLQPDMNRLKHYPRGVIVTARSDSYDFVSRMFGPAVGIPEDPVTGSAHCALAAYWQPKLGKAVFQAYQASMRGGALEVTLQGDRVLLKGKAFTVMNGELQWT</sequence>
<dbReference type="Proteomes" id="UP000198510">
    <property type="component" value="Unassembled WGS sequence"/>
</dbReference>
<accession>A0A1G8ZQN7</accession>
<keyword evidence="5" id="KW-1185">Reference proteome</keyword>
<evidence type="ECO:0000256" key="1">
    <source>
        <dbReference type="ARBA" id="ARBA00008270"/>
    </source>
</evidence>
<feature type="active site" evidence="3">
    <location>
        <position position="47"/>
    </location>
</feature>
<organism evidence="4 5">
    <name type="scientific">Catalinimonas alkaloidigena</name>
    <dbReference type="NCBI Taxonomy" id="1075417"/>
    <lineage>
        <taxon>Bacteria</taxon>
        <taxon>Pseudomonadati</taxon>
        <taxon>Bacteroidota</taxon>
        <taxon>Cytophagia</taxon>
        <taxon>Cytophagales</taxon>
        <taxon>Catalimonadaceae</taxon>
        <taxon>Catalinimonas</taxon>
    </lineage>
</organism>
<dbReference type="Pfam" id="PF02567">
    <property type="entry name" value="PhzC-PhzF"/>
    <property type="match status" value="1"/>
</dbReference>
<reference evidence="4 5" key="1">
    <citation type="submission" date="2016-10" db="EMBL/GenBank/DDBJ databases">
        <authorList>
            <person name="de Groot N.N."/>
        </authorList>
    </citation>
    <scope>NUCLEOTIDE SEQUENCE [LARGE SCALE GENOMIC DNA]</scope>
    <source>
        <strain evidence="4 5">DSM 25186</strain>
    </source>
</reference>
<evidence type="ECO:0000256" key="3">
    <source>
        <dbReference type="PIRSR" id="PIRSR016184-1"/>
    </source>
</evidence>
<dbReference type="GO" id="GO:0016853">
    <property type="term" value="F:isomerase activity"/>
    <property type="evidence" value="ECO:0007669"/>
    <property type="project" value="UniProtKB-KW"/>
</dbReference>
<dbReference type="PIRSF" id="PIRSF016184">
    <property type="entry name" value="PhzC_PhzF"/>
    <property type="match status" value="1"/>
</dbReference>
<dbReference type="InterPro" id="IPR003719">
    <property type="entry name" value="Phenazine_PhzF-like"/>
</dbReference>
<dbReference type="RefSeq" id="WP_089679319.1">
    <property type="nucleotide sequence ID" value="NZ_FNFO01000002.1"/>
</dbReference>
<comment type="similarity">
    <text evidence="1">Belongs to the PhzF family.</text>
</comment>
<dbReference type="Gene3D" id="3.10.310.10">
    <property type="entry name" value="Diaminopimelate Epimerase, Chain A, domain 1"/>
    <property type="match status" value="2"/>
</dbReference>
<evidence type="ECO:0000313" key="5">
    <source>
        <dbReference type="Proteomes" id="UP000198510"/>
    </source>
</evidence>
<keyword evidence="2" id="KW-0413">Isomerase</keyword>
<dbReference type="SUPFAM" id="SSF54506">
    <property type="entry name" value="Diaminopimelate epimerase-like"/>
    <property type="match status" value="1"/>
</dbReference>
<dbReference type="PANTHER" id="PTHR13774">
    <property type="entry name" value="PHENAZINE BIOSYNTHESIS PROTEIN"/>
    <property type="match status" value="1"/>
</dbReference>
<dbReference type="STRING" id="1075417.SAMN05421823_10260"/>
<dbReference type="EMBL" id="FNFO01000002">
    <property type="protein sequence ID" value="SDK17409.1"/>
    <property type="molecule type" value="Genomic_DNA"/>
</dbReference>
<proteinExistence type="inferred from homology"/>
<dbReference type="NCBIfam" id="TIGR00654">
    <property type="entry name" value="PhzF_family"/>
    <property type="match status" value="1"/>
</dbReference>
<dbReference type="GO" id="GO:0005737">
    <property type="term" value="C:cytoplasm"/>
    <property type="evidence" value="ECO:0007669"/>
    <property type="project" value="TreeGrafter"/>
</dbReference>
<dbReference type="PANTHER" id="PTHR13774:SF17">
    <property type="entry name" value="PHENAZINE BIOSYNTHESIS-LIKE DOMAIN-CONTAINING PROTEIN"/>
    <property type="match status" value="1"/>
</dbReference>
<protein>
    <submittedName>
        <fullName evidence="4">Phenazine biosynthesis protein PhzF family</fullName>
    </submittedName>
</protein>
<name>A0A1G8ZQN7_9BACT</name>
<evidence type="ECO:0000313" key="4">
    <source>
        <dbReference type="EMBL" id="SDK17409.1"/>
    </source>
</evidence>
<dbReference type="OrthoDB" id="9788221at2"/>
<gene>
    <name evidence="4" type="ORF">SAMN05421823_10260</name>
</gene>
<evidence type="ECO:0000256" key="2">
    <source>
        <dbReference type="ARBA" id="ARBA00023235"/>
    </source>
</evidence>
<dbReference type="AlphaFoldDB" id="A0A1G8ZQN7"/>